<accession>A0A5Q2TI21</accession>
<sequence length="572" mass="66163">MNWYNQLVHKNDENTKMYIKHQVNDRNSRYFGGIINLSTGIPSPSHTGTGSVIGSWVCSYVNKDSEYYHQMKLKEKIEYALDYMLNQQHEDGTISPGWTNYHSPPDTAFIITGFAQLYWLLQKDGAEELKKKIKLFLQRTIPAMLTGGCHTPNHRWVLASALSNLYTIFNKPELKQRAEEWLQEGMDITEDGEWTERSNGIYNAVSNICLYHTASLLGKPELFNYIRKNLDMMKFLVHPNGEVVTDYSGRQDLGNTFDLSPYHLIYRLMAFKDENPQYMAMADLALENFKDIGPVNNHIMLGYLAFPFIQDEGIERDELPKEYELFINENYNVKDNLNKMETVGHHSKIKHSSMHTSFGAQTVRYRKNDISATIMGMNPSFFSLRHGNIKLLGTQIYTSFSPGVIEFDSVERIDGGYRLSTVLEKGYTGPLPISSRSMRSDTSVWYLLPHQLRESTHTQTHRVWVDIKREENEWTIQLQTDGLRDVFIQAVFIFDSNIKIKGNGIEKIEENNYFWKNDSLVIQDEHDKMTLLTGGYEHWQKSLGDISASKNLQIYRVNLVSPSKKQFKLFLS</sequence>
<evidence type="ECO:0000313" key="2">
    <source>
        <dbReference type="Proteomes" id="UP000339690"/>
    </source>
</evidence>
<dbReference type="AlphaFoldDB" id="A0A5Q2TI21"/>
<protein>
    <recommendedName>
        <fullName evidence="3">Heparinase II/III-like protein</fullName>
    </recommendedName>
</protein>
<reference evidence="1 2" key="1">
    <citation type="submission" date="2019-11" db="EMBL/GenBank/DDBJ databases">
        <title>Gracilibacillus salitolerans sp. nov., a moderate halophile isolated from a saline soil in northwest China.</title>
        <authorList>
            <person name="Gan L."/>
        </authorList>
    </citation>
    <scope>NUCLEOTIDE SEQUENCE [LARGE SCALE GENOMIC DNA]</scope>
    <source>
        <strain evidence="1 2">SCU50</strain>
    </source>
</reference>
<dbReference type="InterPro" id="IPR008930">
    <property type="entry name" value="Terpenoid_cyclase/PrenylTrfase"/>
</dbReference>
<gene>
    <name evidence="1" type="ORF">GI584_06100</name>
</gene>
<organism evidence="1 2">
    <name type="scientific">Gracilibacillus salitolerans</name>
    <dbReference type="NCBI Taxonomy" id="2663022"/>
    <lineage>
        <taxon>Bacteria</taxon>
        <taxon>Bacillati</taxon>
        <taxon>Bacillota</taxon>
        <taxon>Bacilli</taxon>
        <taxon>Bacillales</taxon>
        <taxon>Bacillaceae</taxon>
        <taxon>Gracilibacillus</taxon>
    </lineage>
</organism>
<dbReference type="SUPFAM" id="SSF48239">
    <property type="entry name" value="Terpenoid cyclases/Protein prenyltransferases"/>
    <property type="match status" value="1"/>
</dbReference>
<keyword evidence="2" id="KW-1185">Reference proteome</keyword>
<name>A0A5Q2TI21_9BACI</name>
<dbReference type="Proteomes" id="UP000339690">
    <property type="component" value="Chromosome"/>
</dbReference>
<evidence type="ECO:0008006" key="3">
    <source>
        <dbReference type="Google" id="ProtNLM"/>
    </source>
</evidence>
<evidence type="ECO:0000313" key="1">
    <source>
        <dbReference type="EMBL" id="QGH33613.1"/>
    </source>
</evidence>
<proteinExistence type="predicted"/>
<dbReference type="EMBL" id="CP045915">
    <property type="protein sequence ID" value="QGH33613.1"/>
    <property type="molecule type" value="Genomic_DNA"/>
</dbReference>
<dbReference type="RefSeq" id="WP_153790623.1">
    <property type="nucleotide sequence ID" value="NZ_CP045915.1"/>
</dbReference>
<dbReference type="KEGG" id="grc:GI584_06100"/>